<reference evidence="2" key="4">
    <citation type="submission" date="2019-03" db="UniProtKB">
        <authorList>
            <consortium name="EnsemblPlants"/>
        </authorList>
    </citation>
    <scope>IDENTIFICATION</scope>
</reference>
<reference evidence="2" key="5">
    <citation type="journal article" date="2021" name="G3 (Bethesda)">
        <title>Aegilops tauschii genome assembly Aet v5.0 features greater sequence contiguity and improved annotation.</title>
        <authorList>
            <person name="Wang L."/>
            <person name="Zhu T."/>
            <person name="Rodriguez J.C."/>
            <person name="Deal K.R."/>
            <person name="Dubcovsky J."/>
            <person name="McGuire P.E."/>
            <person name="Lux T."/>
            <person name="Spannagl M."/>
            <person name="Mayer K.F.X."/>
            <person name="Baldrich P."/>
            <person name="Meyers B.C."/>
            <person name="Huo N."/>
            <person name="Gu Y.Q."/>
            <person name="Zhou H."/>
            <person name="Devos K.M."/>
            <person name="Bennetzen J.L."/>
            <person name="Unver T."/>
            <person name="Budak H."/>
            <person name="Gulick P.J."/>
            <person name="Galiba G."/>
            <person name="Kalapos B."/>
            <person name="Nelson D.R."/>
            <person name="Li P."/>
            <person name="You F.M."/>
            <person name="Luo M.C."/>
            <person name="Dvorak J."/>
        </authorList>
    </citation>
    <scope>NUCLEOTIDE SEQUENCE [LARGE SCALE GENOMIC DNA]</scope>
    <source>
        <strain evidence="2">cv. AL8/78</strain>
    </source>
</reference>
<keyword evidence="3" id="KW-1185">Reference proteome</keyword>
<dbReference type="AlphaFoldDB" id="A0A453CIL6"/>
<reference evidence="3" key="2">
    <citation type="journal article" date="2017" name="Nat. Plants">
        <title>The Aegilops tauschii genome reveals multiple impacts of transposons.</title>
        <authorList>
            <person name="Zhao G."/>
            <person name="Zou C."/>
            <person name="Li K."/>
            <person name="Wang K."/>
            <person name="Li T."/>
            <person name="Gao L."/>
            <person name="Zhang X."/>
            <person name="Wang H."/>
            <person name="Yang Z."/>
            <person name="Liu X."/>
            <person name="Jiang W."/>
            <person name="Mao L."/>
            <person name="Kong X."/>
            <person name="Jiao Y."/>
            <person name="Jia J."/>
        </authorList>
    </citation>
    <scope>NUCLEOTIDE SEQUENCE [LARGE SCALE GENOMIC DNA]</scope>
    <source>
        <strain evidence="3">cv. AL8/78</strain>
    </source>
</reference>
<reference evidence="3" key="1">
    <citation type="journal article" date="2014" name="Science">
        <title>Ancient hybridizations among the ancestral genomes of bread wheat.</title>
        <authorList>
            <consortium name="International Wheat Genome Sequencing Consortium,"/>
            <person name="Marcussen T."/>
            <person name="Sandve S.R."/>
            <person name="Heier L."/>
            <person name="Spannagl M."/>
            <person name="Pfeifer M."/>
            <person name="Jakobsen K.S."/>
            <person name="Wulff B.B."/>
            <person name="Steuernagel B."/>
            <person name="Mayer K.F."/>
            <person name="Olsen O.A."/>
        </authorList>
    </citation>
    <scope>NUCLEOTIDE SEQUENCE [LARGE SCALE GENOMIC DNA]</scope>
    <source>
        <strain evidence="3">cv. AL8/78</strain>
    </source>
</reference>
<dbReference type="Gramene" id="AET2Gv20857000.19">
    <property type="protein sequence ID" value="AET2Gv20857000.19"/>
    <property type="gene ID" value="AET2Gv20857000"/>
</dbReference>
<accession>A0A453CIL6</accession>
<evidence type="ECO:0000313" key="3">
    <source>
        <dbReference type="Proteomes" id="UP000015105"/>
    </source>
</evidence>
<evidence type="ECO:0000256" key="1">
    <source>
        <dbReference type="SAM" id="MobiDB-lite"/>
    </source>
</evidence>
<reference evidence="2" key="3">
    <citation type="journal article" date="2017" name="Nature">
        <title>Genome sequence of the progenitor of the wheat D genome Aegilops tauschii.</title>
        <authorList>
            <person name="Luo M.C."/>
            <person name="Gu Y.Q."/>
            <person name="Puiu D."/>
            <person name="Wang H."/>
            <person name="Twardziok S.O."/>
            <person name="Deal K.R."/>
            <person name="Huo N."/>
            <person name="Zhu T."/>
            <person name="Wang L."/>
            <person name="Wang Y."/>
            <person name="McGuire P.E."/>
            <person name="Liu S."/>
            <person name="Long H."/>
            <person name="Ramasamy R.K."/>
            <person name="Rodriguez J.C."/>
            <person name="Van S.L."/>
            <person name="Yuan L."/>
            <person name="Wang Z."/>
            <person name="Xia Z."/>
            <person name="Xiao L."/>
            <person name="Anderson O.D."/>
            <person name="Ouyang S."/>
            <person name="Liang Y."/>
            <person name="Zimin A.V."/>
            <person name="Pertea G."/>
            <person name="Qi P."/>
            <person name="Bennetzen J.L."/>
            <person name="Dai X."/>
            <person name="Dawson M.W."/>
            <person name="Muller H.G."/>
            <person name="Kugler K."/>
            <person name="Rivarola-Duarte L."/>
            <person name="Spannagl M."/>
            <person name="Mayer K.F.X."/>
            <person name="Lu F.H."/>
            <person name="Bevan M.W."/>
            <person name="Leroy P."/>
            <person name="Li P."/>
            <person name="You F.M."/>
            <person name="Sun Q."/>
            <person name="Liu Z."/>
            <person name="Lyons E."/>
            <person name="Wicker T."/>
            <person name="Salzberg S.L."/>
            <person name="Devos K.M."/>
            <person name="Dvorak J."/>
        </authorList>
    </citation>
    <scope>NUCLEOTIDE SEQUENCE [LARGE SCALE GENOMIC DNA]</scope>
    <source>
        <strain evidence="2">cv. AL8/78</strain>
    </source>
</reference>
<evidence type="ECO:0000313" key="2">
    <source>
        <dbReference type="EnsemblPlants" id="AET2Gv20857000.19"/>
    </source>
</evidence>
<name>A0A453CIL6_AEGTS</name>
<feature type="region of interest" description="Disordered" evidence="1">
    <location>
        <begin position="18"/>
        <end position="57"/>
    </location>
</feature>
<proteinExistence type="predicted"/>
<dbReference type="Proteomes" id="UP000015105">
    <property type="component" value="Chromosome 2D"/>
</dbReference>
<feature type="compositionally biased region" description="Polar residues" evidence="1">
    <location>
        <begin position="47"/>
        <end position="57"/>
    </location>
</feature>
<dbReference type="EnsemblPlants" id="AET2Gv20857000.19">
    <property type="protein sequence ID" value="AET2Gv20857000.19"/>
    <property type="gene ID" value="AET2Gv20857000"/>
</dbReference>
<sequence length="92" mass="10240">MFEGKELTYVVTLCGLSSTTSSGLRDTRTDSGSTMSTLRRRRGRRNYQLNGSGSSSKVHLCQESSKMDHSCSSTILPEPLMVLPARRYHLNI</sequence>
<organism evidence="2 3">
    <name type="scientific">Aegilops tauschii subsp. strangulata</name>
    <name type="common">Goatgrass</name>
    <dbReference type="NCBI Taxonomy" id="200361"/>
    <lineage>
        <taxon>Eukaryota</taxon>
        <taxon>Viridiplantae</taxon>
        <taxon>Streptophyta</taxon>
        <taxon>Embryophyta</taxon>
        <taxon>Tracheophyta</taxon>
        <taxon>Spermatophyta</taxon>
        <taxon>Magnoliopsida</taxon>
        <taxon>Liliopsida</taxon>
        <taxon>Poales</taxon>
        <taxon>Poaceae</taxon>
        <taxon>BOP clade</taxon>
        <taxon>Pooideae</taxon>
        <taxon>Triticodae</taxon>
        <taxon>Triticeae</taxon>
        <taxon>Triticinae</taxon>
        <taxon>Aegilops</taxon>
    </lineage>
</organism>
<protein>
    <submittedName>
        <fullName evidence="2">Uncharacterized protein</fullName>
    </submittedName>
</protein>